<dbReference type="RefSeq" id="WP_129491618.1">
    <property type="nucleotide sequence ID" value="NZ_JAMGTF010000013.1"/>
</dbReference>
<dbReference type="Proteomes" id="UP000289216">
    <property type="component" value="Unassembled WGS sequence"/>
</dbReference>
<accession>A0A4Q2KXD1</accession>
<gene>
    <name evidence="1" type="ORF">EPT53_09410</name>
</gene>
<dbReference type="AlphaFoldDB" id="A0A4Q2KXD1"/>
<evidence type="ECO:0000313" key="2">
    <source>
        <dbReference type="Proteomes" id="UP000289216"/>
    </source>
</evidence>
<dbReference type="EMBL" id="SBAP01000026">
    <property type="protein sequence ID" value="RXZ68563.1"/>
    <property type="molecule type" value="Genomic_DNA"/>
</dbReference>
<organism evidence="1 2">
    <name type="scientific">Fusobacterium necrophorum</name>
    <dbReference type="NCBI Taxonomy" id="859"/>
    <lineage>
        <taxon>Bacteria</taxon>
        <taxon>Fusobacteriati</taxon>
        <taxon>Fusobacteriota</taxon>
        <taxon>Fusobacteriia</taxon>
        <taxon>Fusobacteriales</taxon>
        <taxon>Fusobacteriaceae</taxon>
        <taxon>Fusobacterium</taxon>
    </lineage>
</organism>
<evidence type="ECO:0000313" key="1">
    <source>
        <dbReference type="EMBL" id="RXZ68563.1"/>
    </source>
</evidence>
<comment type="caution">
    <text evidence="1">The sequence shown here is derived from an EMBL/GenBank/DDBJ whole genome shotgun (WGS) entry which is preliminary data.</text>
</comment>
<name>A0A4Q2KXD1_9FUSO</name>
<protein>
    <recommendedName>
        <fullName evidence="3">Phage protein</fullName>
    </recommendedName>
</protein>
<sequence>MNHKAVLERTYIATAKVYGYEKVKEKGITKNKEIVLIEQLKCRIDYETITGTEQENLGKVYQQVILFCNPDIHIPSNSKIEVTQLGRTEIYLSSGKPAVYSSHQEIILQVKEVA</sequence>
<evidence type="ECO:0008006" key="3">
    <source>
        <dbReference type="Google" id="ProtNLM"/>
    </source>
</evidence>
<proteinExistence type="predicted"/>
<reference evidence="1 2" key="1">
    <citation type="submission" date="2019-01" db="EMBL/GenBank/DDBJ databases">
        <title>Fusobacterium necrophorum Isolated From the Uterus of Dairy Cows.</title>
        <authorList>
            <person name="Francis A.M."/>
        </authorList>
    </citation>
    <scope>NUCLEOTIDE SEQUENCE [LARGE SCALE GENOMIC DNA]</scope>
    <source>
        <strain evidence="1 2">KG35</strain>
    </source>
</reference>